<dbReference type="InterPro" id="IPR050640">
    <property type="entry name" value="Bact_2-comp_sensor_kinase"/>
</dbReference>
<dbReference type="SUPFAM" id="SSF50952">
    <property type="entry name" value="Soluble quinoprotein glucose dehydrogenase"/>
    <property type="match status" value="1"/>
</dbReference>
<feature type="transmembrane region" description="Helical" evidence="1">
    <location>
        <begin position="698"/>
        <end position="718"/>
    </location>
</feature>
<keyword evidence="1" id="KW-1133">Transmembrane helix</keyword>
<dbReference type="GO" id="GO:0000155">
    <property type="term" value="F:phosphorelay sensor kinase activity"/>
    <property type="evidence" value="ECO:0007669"/>
    <property type="project" value="InterPro"/>
</dbReference>
<evidence type="ECO:0000259" key="2">
    <source>
        <dbReference type="Pfam" id="PF06580"/>
    </source>
</evidence>
<comment type="caution">
    <text evidence="3">The sequence shown here is derived from an EMBL/GenBank/DDBJ whole genome shotgun (WGS) entry which is preliminary data.</text>
</comment>
<gene>
    <name evidence="3" type="ORF">JCM31826_05150</name>
</gene>
<feature type="domain" description="Signal transduction histidine kinase internal region" evidence="2">
    <location>
        <begin position="737"/>
        <end position="815"/>
    </location>
</feature>
<dbReference type="Pfam" id="PF06580">
    <property type="entry name" value="His_kinase"/>
    <property type="match status" value="1"/>
</dbReference>
<proteinExistence type="predicted"/>
<dbReference type="InterPro" id="IPR011041">
    <property type="entry name" value="Quinoprot_gluc/sorb_DH_b-prop"/>
</dbReference>
<dbReference type="AlphaFoldDB" id="A0A401XJ56"/>
<evidence type="ECO:0000313" key="3">
    <source>
        <dbReference type="EMBL" id="GCD77033.1"/>
    </source>
</evidence>
<keyword evidence="1" id="KW-0472">Membrane</keyword>
<reference evidence="3 4" key="1">
    <citation type="submission" date="2018-11" db="EMBL/GenBank/DDBJ databases">
        <title>Schleiferia aggregans sp. nov., a moderately thermophilic heterotrophic bacterium isolated from microbial mats at a terrestrial hot spring.</title>
        <authorList>
            <person name="Iino T."/>
            <person name="Ohkuma M."/>
            <person name="Haruta S."/>
        </authorList>
    </citation>
    <scope>NUCLEOTIDE SEQUENCE [LARGE SCALE GENOMIC DNA]</scope>
    <source>
        <strain evidence="3 4">LA</strain>
    </source>
</reference>
<dbReference type="SUPFAM" id="SSF55874">
    <property type="entry name" value="ATPase domain of HSP90 chaperone/DNA topoisomerase II/histidine kinase"/>
    <property type="match status" value="1"/>
</dbReference>
<dbReference type="PANTHER" id="PTHR34220">
    <property type="entry name" value="SENSOR HISTIDINE KINASE YPDA"/>
    <property type="match status" value="1"/>
</dbReference>
<dbReference type="InterPro" id="IPR015943">
    <property type="entry name" value="WD40/YVTN_repeat-like_dom_sf"/>
</dbReference>
<dbReference type="Gene3D" id="2.130.10.10">
    <property type="entry name" value="YVTN repeat-like/Quinoprotein amine dehydrogenase"/>
    <property type="match status" value="1"/>
</dbReference>
<dbReference type="GO" id="GO:0016020">
    <property type="term" value="C:membrane"/>
    <property type="evidence" value="ECO:0007669"/>
    <property type="project" value="InterPro"/>
</dbReference>
<dbReference type="PANTHER" id="PTHR34220:SF7">
    <property type="entry name" value="SENSOR HISTIDINE KINASE YPDA"/>
    <property type="match status" value="1"/>
</dbReference>
<organism evidence="3 4">
    <name type="scientific">Thermaurantimonas aggregans</name>
    <dbReference type="NCBI Taxonomy" id="2173829"/>
    <lineage>
        <taxon>Bacteria</taxon>
        <taxon>Pseudomonadati</taxon>
        <taxon>Bacteroidota</taxon>
        <taxon>Flavobacteriia</taxon>
        <taxon>Flavobacteriales</taxon>
        <taxon>Schleiferiaceae</taxon>
        <taxon>Thermaurantimonas</taxon>
    </lineage>
</organism>
<evidence type="ECO:0000256" key="1">
    <source>
        <dbReference type="SAM" id="Phobius"/>
    </source>
</evidence>
<evidence type="ECO:0000313" key="4">
    <source>
        <dbReference type="Proteomes" id="UP000286715"/>
    </source>
</evidence>
<keyword evidence="4" id="KW-1185">Reference proteome</keyword>
<dbReference type="EMBL" id="BHZE01000003">
    <property type="protein sequence ID" value="GCD77033.1"/>
    <property type="molecule type" value="Genomic_DNA"/>
</dbReference>
<protein>
    <recommendedName>
        <fullName evidence="2">Signal transduction histidine kinase internal region domain-containing protein</fullName>
    </recommendedName>
</protein>
<name>A0A401XJ56_9FLAO</name>
<dbReference type="Proteomes" id="UP000286715">
    <property type="component" value="Unassembled WGS sequence"/>
</dbReference>
<dbReference type="Gene3D" id="3.30.565.10">
    <property type="entry name" value="Histidine kinase-like ATPase, C-terminal domain"/>
    <property type="match status" value="1"/>
</dbReference>
<dbReference type="InterPro" id="IPR010559">
    <property type="entry name" value="Sig_transdc_His_kin_internal"/>
</dbReference>
<dbReference type="InterPro" id="IPR036890">
    <property type="entry name" value="HATPase_C_sf"/>
</dbReference>
<sequence>MQIRCCLILLTTFFYIHSKAQVTELPLIFQSFGIENGLYNPLINDVVILNGTDRYFATEGNGLVHFQQGRFYYYGLPEGLRYPFISTLCVVNDDSILVGSENEMYFFSTKSNTFHLLYSFPSKSKVRKILSNARGIYVLTNDDKLWIFEKSEKVQLINEIKLTSPAKITKWNQRIIVAKDDTCLYQVKDNILEAFYVDTLKILNIGSLSDALYIFSDVSIIKIKKTIKTIIRTKKKLNFVKNLVKNDQYLLCRIDEDKLLSLDASNRVKYISIPAETNKFSLLDNGELWISEGNRVKCYLYPSVERVFEFSKDRISKVYDLKIINHQLFISAGTSIILVDLSSNEVREIPFNTKNGLVLQILKDKKDILFNTENGLIPFYKRNAMPYPSLQGKYIGSASEYPAGCLSYISHSAISLHCEKEERKIDLDRTILSHHWTDTHRIWIQTDNTLEFYSFKNSELSLIRTFKISPNALIFNGDKSRKIWLLDDGTIKVFKDTIQTTFYSTSIRIDNILKVRNLGEDTLIILGDKIQMAYIENNKINLITLNYFNWINGVNQILDFFEYQSEIYAISTNSILKISNKIFSNYSNPKILLFRTMVNGNDRNLSENIFLNSNENTLHFYFSTPSDIFTEKEYRYRYILTSNRFKNDTIDSSLPELYLANIYPANYTLIYELISPENTVVDRNVIHFTIASPLWQRWWVVTGTLVFLISGSVAFVKWRTNQLREKVRLKETLLETETRALRLQMNPHFLYNSLESIEGFILKSDKVSAIRHLNNFTRLMRLILEGSDKGFHSLKREKEILYYYLDLERMRANNEFDYQIHIFPENVEIDQLLIPSMIIQPHVENAIIHGIRPLKDRKGLIKIIFTINENNNELEVLIDDNGVGRSKSSEFSVKNDVKSKSMALNINAQRLKILSQTHNKTFLISIEDLFDDFGVPSGTRVRMTLPILKNTEVC</sequence>
<accession>A0A401XJ56</accession>
<keyword evidence="1" id="KW-0812">Transmembrane</keyword>